<accession>A0A0A9HS69</accession>
<name>A0A0A9HS69_ARUDO</name>
<sequence>MHHHYNFHRLKSETDRVSISYSLTCWLVLLIYRVQPENYSYFLSIGGGAVGYGGVP</sequence>
<protein>
    <submittedName>
        <fullName evidence="1">Uncharacterized protein</fullName>
    </submittedName>
</protein>
<dbReference type="EMBL" id="GBRH01159252">
    <property type="protein sequence ID" value="JAE38644.1"/>
    <property type="molecule type" value="Transcribed_RNA"/>
</dbReference>
<dbReference type="AlphaFoldDB" id="A0A0A9HS69"/>
<proteinExistence type="predicted"/>
<reference evidence="1" key="1">
    <citation type="submission" date="2014-09" db="EMBL/GenBank/DDBJ databases">
        <authorList>
            <person name="Magalhaes I.L.F."/>
            <person name="Oliveira U."/>
            <person name="Santos F.R."/>
            <person name="Vidigal T.H.D.A."/>
            <person name="Brescovit A.D."/>
            <person name="Santos A.J."/>
        </authorList>
    </citation>
    <scope>NUCLEOTIDE SEQUENCE</scope>
    <source>
        <tissue evidence="1">Shoot tissue taken approximately 20 cm above the soil surface</tissue>
    </source>
</reference>
<evidence type="ECO:0000313" key="1">
    <source>
        <dbReference type="EMBL" id="JAE38644.1"/>
    </source>
</evidence>
<reference evidence="1" key="2">
    <citation type="journal article" date="2015" name="Data Brief">
        <title>Shoot transcriptome of the giant reed, Arundo donax.</title>
        <authorList>
            <person name="Barrero R.A."/>
            <person name="Guerrero F.D."/>
            <person name="Moolhuijzen P."/>
            <person name="Goolsby J.A."/>
            <person name="Tidwell J."/>
            <person name="Bellgard S.E."/>
            <person name="Bellgard M.I."/>
        </authorList>
    </citation>
    <scope>NUCLEOTIDE SEQUENCE</scope>
    <source>
        <tissue evidence="1">Shoot tissue taken approximately 20 cm above the soil surface</tissue>
    </source>
</reference>
<organism evidence="1">
    <name type="scientific">Arundo donax</name>
    <name type="common">Giant reed</name>
    <name type="synonym">Donax arundinaceus</name>
    <dbReference type="NCBI Taxonomy" id="35708"/>
    <lineage>
        <taxon>Eukaryota</taxon>
        <taxon>Viridiplantae</taxon>
        <taxon>Streptophyta</taxon>
        <taxon>Embryophyta</taxon>
        <taxon>Tracheophyta</taxon>
        <taxon>Spermatophyta</taxon>
        <taxon>Magnoliopsida</taxon>
        <taxon>Liliopsida</taxon>
        <taxon>Poales</taxon>
        <taxon>Poaceae</taxon>
        <taxon>PACMAD clade</taxon>
        <taxon>Arundinoideae</taxon>
        <taxon>Arundineae</taxon>
        <taxon>Arundo</taxon>
    </lineage>
</organism>